<dbReference type="PANTHER" id="PTHR24304">
    <property type="entry name" value="CYTOCHROME P450 FAMILY 7"/>
    <property type="match status" value="1"/>
</dbReference>
<dbReference type="PRINTS" id="PR00465">
    <property type="entry name" value="EP450IV"/>
</dbReference>
<comment type="similarity">
    <text evidence="2">Belongs to the cytochrome P450 family.</text>
</comment>
<evidence type="ECO:0000256" key="6">
    <source>
        <dbReference type="PIRSR" id="PIRSR602403-1"/>
    </source>
</evidence>
<keyword evidence="8" id="KW-1185">Reference proteome</keyword>
<keyword evidence="4 6" id="KW-0479">Metal-binding</keyword>
<gene>
    <name evidence="7" type="ORF">PPACK8108_LOCUS23996</name>
</gene>
<evidence type="ECO:0000256" key="1">
    <source>
        <dbReference type="ARBA" id="ARBA00001971"/>
    </source>
</evidence>
<evidence type="ECO:0000256" key="4">
    <source>
        <dbReference type="ARBA" id="ARBA00022723"/>
    </source>
</evidence>
<dbReference type="InterPro" id="IPR036396">
    <property type="entry name" value="Cyt_P450_sf"/>
</dbReference>
<evidence type="ECO:0000313" key="8">
    <source>
        <dbReference type="Proteomes" id="UP001153365"/>
    </source>
</evidence>
<dbReference type="InterPro" id="IPR001128">
    <property type="entry name" value="Cyt_P450"/>
</dbReference>
<dbReference type="Pfam" id="PF00067">
    <property type="entry name" value="p450"/>
    <property type="match status" value="2"/>
</dbReference>
<dbReference type="InterPro" id="IPR050529">
    <property type="entry name" value="CYP450_sterol_14alpha_dmase"/>
</dbReference>
<dbReference type="SUPFAM" id="SSF48264">
    <property type="entry name" value="Cytochrome P450"/>
    <property type="match status" value="1"/>
</dbReference>
<accession>A0AAV0BNS6</accession>
<evidence type="ECO:0000256" key="3">
    <source>
        <dbReference type="ARBA" id="ARBA00022617"/>
    </source>
</evidence>
<dbReference type="EMBL" id="CALTRL010006031">
    <property type="protein sequence ID" value="CAH7688952.1"/>
    <property type="molecule type" value="Genomic_DNA"/>
</dbReference>
<dbReference type="PANTHER" id="PTHR24304:SF2">
    <property type="entry name" value="24-HYDROXYCHOLESTEROL 7-ALPHA-HYDROXYLASE"/>
    <property type="match status" value="1"/>
</dbReference>
<dbReference type="InterPro" id="IPR002403">
    <property type="entry name" value="Cyt_P450_E_grp-IV"/>
</dbReference>
<sequence length="652" mass="74809">MEILSSKMLLFKKIDTPAPSNIKQILYHNVFFWLLEFWNVIKELTIRTSKLILFYGEYTIAKSFALKNRKTQLLLSSSGKIKFSLKKYTAATHLGRPPQIWTWPWLGSLISYTLDPTGFIRKNHEKYGDVFTTKILGFNCTFIQSSRYVHSFTTATRKVLDVTAAYKLVAAPLIGEEAFFGQTKYMNHVVLSKNRLDNLDEGLEQLADHLMEAHWSKIESEQQIIPGISSEQWIKADIGKMLEYIIFGLDVFVLIGKNIADTQLEKISGLFNILDSDLSLVGLLKPMLKRHGCPRKRAKDELLKILEEDVLKRIEKVSQKIINPISILDTSEQKSRKASADKEQKNLFNHITDNLELPDILLAHEFKDINRSTFSDYFLGVNEAVQLINSKAKFIAVFIYGFVWAAQTNTAATTVGVVHDILYHDHINSESEGDGRLSNVEIIRREYLRAQKSNPSQYIVPYDKIPHLMHCINETIRLRATGAWIRLAKKPFELPPRPEKNITSVICPKGFIILSPMSISLNSKVYPDPNDWKPERYENQPFYYSQSELSGQEGSSSDQKYLQLNQKYFTPSSSPHSPLFASWGVGQGHCPGKHLAYKMITLTVAKFFEKFDFRFPPESERKMEPHFQDVAAAGVQRLKNCFQVQIQRRRNN</sequence>
<reference evidence="7" key="1">
    <citation type="submission" date="2022-06" db="EMBL/GenBank/DDBJ databases">
        <authorList>
            <consortium name="SYNGENTA / RWTH Aachen University"/>
        </authorList>
    </citation>
    <scope>NUCLEOTIDE SEQUENCE</scope>
</reference>
<comment type="cofactor">
    <cofactor evidence="1 6">
        <name>heme</name>
        <dbReference type="ChEBI" id="CHEBI:30413"/>
    </cofactor>
</comment>
<dbReference type="Proteomes" id="UP001153365">
    <property type="component" value="Unassembled WGS sequence"/>
</dbReference>
<dbReference type="GO" id="GO:0005506">
    <property type="term" value="F:iron ion binding"/>
    <property type="evidence" value="ECO:0007669"/>
    <property type="project" value="InterPro"/>
</dbReference>
<keyword evidence="3 6" id="KW-0349">Heme</keyword>
<evidence type="ECO:0000256" key="5">
    <source>
        <dbReference type="ARBA" id="ARBA00023004"/>
    </source>
</evidence>
<name>A0AAV0BNS6_PHAPC</name>
<dbReference type="GO" id="GO:0020037">
    <property type="term" value="F:heme binding"/>
    <property type="evidence" value="ECO:0007669"/>
    <property type="project" value="InterPro"/>
</dbReference>
<keyword evidence="5 6" id="KW-0408">Iron</keyword>
<organism evidence="7 8">
    <name type="scientific">Phakopsora pachyrhizi</name>
    <name type="common">Asian soybean rust disease fungus</name>
    <dbReference type="NCBI Taxonomy" id="170000"/>
    <lineage>
        <taxon>Eukaryota</taxon>
        <taxon>Fungi</taxon>
        <taxon>Dikarya</taxon>
        <taxon>Basidiomycota</taxon>
        <taxon>Pucciniomycotina</taxon>
        <taxon>Pucciniomycetes</taxon>
        <taxon>Pucciniales</taxon>
        <taxon>Phakopsoraceae</taxon>
        <taxon>Phakopsora</taxon>
    </lineage>
</organism>
<comment type="caution">
    <text evidence="7">The sequence shown here is derived from an EMBL/GenBank/DDBJ whole genome shotgun (WGS) entry which is preliminary data.</text>
</comment>
<dbReference type="GO" id="GO:0016705">
    <property type="term" value="F:oxidoreductase activity, acting on paired donors, with incorporation or reduction of molecular oxygen"/>
    <property type="evidence" value="ECO:0007669"/>
    <property type="project" value="InterPro"/>
</dbReference>
<feature type="binding site" description="axial binding residue" evidence="6">
    <location>
        <position position="590"/>
    </location>
    <ligand>
        <name>heme</name>
        <dbReference type="ChEBI" id="CHEBI:30413"/>
    </ligand>
    <ligandPart>
        <name>Fe</name>
        <dbReference type="ChEBI" id="CHEBI:18248"/>
    </ligandPart>
</feature>
<evidence type="ECO:0000313" key="7">
    <source>
        <dbReference type="EMBL" id="CAH7688952.1"/>
    </source>
</evidence>
<dbReference type="GO" id="GO:0004497">
    <property type="term" value="F:monooxygenase activity"/>
    <property type="evidence" value="ECO:0007669"/>
    <property type="project" value="InterPro"/>
</dbReference>
<protein>
    <submittedName>
        <fullName evidence="7">Cytochrome P450</fullName>
    </submittedName>
</protein>
<proteinExistence type="inferred from homology"/>
<dbReference type="AlphaFoldDB" id="A0AAV0BNS6"/>
<dbReference type="Gene3D" id="1.10.630.10">
    <property type="entry name" value="Cytochrome P450"/>
    <property type="match status" value="1"/>
</dbReference>
<evidence type="ECO:0000256" key="2">
    <source>
        <dbReference type="ARBA" id="ARBA00010617"/>
    </source>
</evidence>